<dbReference type="Proteomes" id="UP000236737">
    <property type="component" value="Unassembled WGS sequence"/>
</dbReference>
<dbReference type="EMBL" id="FNVP01000017">
    <property type="protein sequence ID" value="SEG49464.1"/>
    <property type="molecule type" value="Genomic_DNA"/>
</dbReference>
<dbReference type="OrthoDB" id="1377252at2"/>
<keyword evidence="1" id="KW-0732">Signal</keyword>
<reference evidence="3" key="1">
    <citation type="submission" date="2016-10" db="EMBL/GenBank/DDBJ databases">
        <authorList>
            <person name="Varghese N."/>
            <person name="Submissions S."/>
        </authorList>
    </citation>
    <scope>NUCLEOTIDE SEQUENCE [LARGE SCALE GENOMIC DNA]</scope>
    <source>
        <strain evidence="3">CGMCC 1.9230</strain>
    </source>
</reference>
<sequence length="94" mass="10034">MKKIGVLLAMALFTITVGAQETKPDVKEKAKKESCCAKADSNIKVMTAAEVEKCQAKCKAEGKKCDTKMAQTEGKKCDATMAKAEGKKCCAKKA</sequence>
<evidence type="ECO:0000313" key="3">
    <source>
        <dbReference type="Proteomes" id="UP000236737"/>
    </source>
</evidence>
<evidence type="ECO:0000313" key="2">
    <source>
        <dbReference type="EMBL" id="SEG49464.1"/>
    </source>
</evidence>
<feature type="chain" id="PRO_5009292930" evidence="1">
    <location>
        <begin position="20"/>
        <end position="94"/>
    </location>
</feature>
<proteinExistence type="predicted"/>
<dbReference type="AlphaFoldDB" id="A0A1H6AMQ8"/>
<protein>
    <submittedName>
        <fullName evidence="2">Uncharacterized protein</fullName>
    </submittedName>
</protein>
<organism evidence="2 3">
    <name type="scientific">Flavobacterium urumqiense</name>
    <dbReference type="NCBI Taxonomy" id="935224"/>
    <lineage>
        <taxon>Bacteria</taxon>
        <taxon>Pseudomonadati</taxon>
        <taxon>Bacteroidota</taxon>
        <taxon>Flavobacteriia</taxon>
        <taxon>Flavobacteriales</taxon>
        <taxon>Flavobacteriaceae</taxon>
        <taxon>Flavobacterium</taxon>
    </lineage>
</organism>
<feature type="signal peptide" evidence="1">
    <location>
        <begin position="1"/>
        <end position="19"/>
    </location>
</feature>
<keyword evidence="3" id="KW-1185">Reference proteome</keyword>
<gene>
    <name evidence="2" type="ORF">SAMN04488130_11745</name>
</gene>
<accession>A0A1H6AMQ8</accession>
<name>A0A1H6AMQ8_9FLAO</name>
<dbReference type="RefSeq" id="WP_104000926.1">
    <property type="nucleotide sequence ID" value="NZ_FNVP01000017.1"/>
</dbReference>
<evidence type="ECO:0000256" key="1">
    <source>
        <dbReference type="SAM" id="SignalP"/>
    </source>
</evidence>